<gene>
    <name evidence="2" type="ORF">CONCODRAFT_11630</name>
</gene>
<keyword evidence="3" id="KW-1185">Reference proteome</keyword>
<name>A0A137NUP4_CONC2</name>
<protein>
    <submittedName>
        <fullName evidence="2">Uncharacterized protein</fullName>
    </submittedName>
</protein>
<evidence type="ECO:0000313" key="2">
    <source>
        <dbReference type="EMBL" id="KXN66500.1"/>
    </source>
</evidence>
<proteinExistence type="predicted"/>
<keyword evidence="1" id="KW-0812">Transmembrane</keyword>
<feature type="transmembrane region" description="Helical" evidence="1">
    <location>
        <begin position="54"/>
        <end position="77"/>
    </location>
</feature>
<evidence type="ECO:0000313" key="3">
    <source>
        <dbReference type="Proteomes" id="UP000070444"/>
    </source>
</evidence>
<keyword evidence="1" id="KW-1133">Transmembrane helix</keyword>
<evidence type="ECO:0000256" key="1">
    <source>
        <dbReference type="SAM" id="Phobius"/>
    </source>
</evidence>
<reference evidence="2 3" key="1">
    <citation type="journal article" date="2015" name="Genome Biol. Evol.">
        <title>Phylogenomic analyses indicate that early fungi evolved digesting cell walls of algal ancestors of land plants.</title>
        <authorList>
            <person name="Chang Y."/>
            <person name="Wang S."/>
            <person name="Sekimoto S."/>
            <person name="Aerts A.L."/>
            <person name="Choi C."/>
            <person name="Clum A."/>
            <person name="LaButti K.M."/>
            <person name="Lindquist E.A."/>
            <person name="Yee Ngan C."/>
            <person name="Ohm R.A."/>
            <person name="Salamov A.A."/>
            <person name="Grigoriev I.V."/>
            <person name="Spatafora J.W."/>
            <person name="Berbee M.L."/>
        </authorList>
    </citation>
    <scope>NUCLEOTIDE SEQUENCE [LARGE SCALE GENOMIC DNA]</scope>
    <source>
        <strain evidence="2 3">NRRL 28638</strain>
    </source>
</reference>
<keyword evidence="1" id="KW-0472">Membrane</keyword>
<dbReference type="AlphaFoldDB" id="A0A137NUP4"/>
<organism evidence="2 3">
    <name type="scientific">Conidiobolus coronatus (strain ATCC 28846 / CBS 209.66 / NRRL 28638)</name>
    <name type="common">Delacroixia coronata</name>
    <dbReference type="NCBI Taxonomy" id="796925"/>
    <lineage>
        <taxon>Eukaryota</taxon>
        <taxon>Fungi</taxon>
        <taxon>Fungi incertae sedis</taxon>
        <taxon>Zoopagomycota</taxon>
        <taxon>Entomophthoromycotina</taxon>
        <taxon>Entomophthoromycetes</taxon>
        <taxon>Entomophthorales</taxon>
        <taxon>Ancylistaceae</taxon>
        <taxon>Conidiobolus</taxon>
    </lineage>
</organism>
<feature type="transmembrane region" description="Helical" evidence="1">
    <location>
        <begin position="12"/>
        <end position="34"/>
    </location>
</feature>
<sequence length="101" mass="11867">MDYVLTFRKYFLGSYLSLMSYFLVNASLIIGLSYLQYLRFDESNYFVNLKIYYYGVRAVIFLLFISLVVFPTGIFVYNYSKRRNNANAENNCIDGLNAEKV</sequence>
<dbReference type="EMBL" id="KQ964717">
    <property type="protein sequence ID" value="KXN66500.1"/>
    <property type="molecule type" value="Genomic_DNA"/>
</dbReference>
<accession>A0A137NUP4</accession>
<dbReference type="Proteomes" id="UP000070444">
    <property type="component" value="Unassembled WGS sequence"/>
</dbReference>